<evidence type="ECO:0000313" key="7">
    <source>
        <dbReference type="EMBL" id="AZS38626.1"/>
    </source>
</evidence>
<dbReference type="GO" id="GO:0003677">
    <property type="term" value="F:DNA binding"/>
    <property type="evidence" value="ECO:0007669"/>
    <property type="project" value="UniProtKB-KW"/>
</dbReference>
<organism evidence="7 8">
    <name type="scientific">Microbacterium lemovicicum</name>
    <dbReference type="NCBI Taxonomy" id="1072463"/>
    <lineage>
        <taxon>Bacteria</taxon>
        <taxon>Bacillati</taxon>
        <taxon>Actinomycetota</taxon>
        <taxon>Actinomycetes</taxon>
        <taxon>Micrococcales</taxon>
        <taxon>Microbacteriaceae</taxon>
        <taxon>Microbacterium</taxon>
    </lineage>
</organism>
<evidence type="ECO:0000256" key="4">
    <source>
        <dbReference type="ARBA" id="ARBA00023125"/>
    </source>
</evidence>
<keyword evidence="8" id="KW-1185">Reference proteome</keyword>
<gene>
    <name evidence="7" type="primary">ohrR_2</name>
    <name evidence="7" type="ORF">CVS47_03285</name>
</gene>
<dbReference type="Proteomes" id="UP000276888">
    <property type="component" value="Chromosome"/>
</dbReference>
<dbReference type="KEGG" id="mlv:CVS47_03285"/>
<dbReference type="PANTHER" id="PTHR33164">
    <property type="entry name" value="TRANSCRIPTIONAL REGULATOR, MARR FAMILY"/>
    <property type="match status" value="1"/>
</dbReference>
<dbReference type="GO" id="GO:0006950">
    <property type="term" value="P:response to stress"/>
    <property type="evidence" value="ECO:0007669"/>
    <property type="project" value="TreeGrafter"/>
</dbReference>
<dbReference type="InterPro" id="IPR036388">
    <property type="entry name" value="WH-like_DNA-bd_sf"/>
</dbReference>
<dbReference type="PRINTS" id="PR00598">
    <property type="entry name" value="HTHMARR"/>
</dbReference>
<evidence type="ECO:0000256" key="2">
    <source>
        <dbReference type="ARBA" id="ARBA00022490"/>
    </source>
</evidence>
<dbReference type="FunFam" id="1.10.10.10:FF:000163">
    <property type="entry name" value="MarR family transcriptional regulator"/>
    <property type="match status" value="1"/>
</dbReference>
<dbReference type="Gene3D" id="1.10.10.10">
    <property type="entry name" value="Winged helix-like DNA-binding domain superfamily/Winged helix DNA-binding domain"/>
    <property type="match status" value="1"/>
</dbReference>
<keyword evidence="5" id="KW-0804">Transcription</keyword>
<dbReference type="InterPro" id="IPR039422">
    <property type="entry name" value="MarR/SlyA-like"/>
</dbReference>
<evidence type="ECO:0000313" key="8">
    <source>
        <dbReference type="Proteomes" id="UP000276888"/>
    </source>
</evidence>
<dbReference type="Pfam" id="PF22381">
    <property type="entry name" value="Staph_reg_Sar_Rot"/>
    <property type="match status" value="1"/>
</dbReference>
<dbReference type="SUPFAM" id="SSF46785">
    <property type="entry name" value="Winged helix' DNA-binding domain"/>
    <property type="match status" value="1"/>
</dbReference>
<dbReference type="InterPro" id="IPR036390">
    <property type="entry name" value="WH_DNA-bd_sf"/>
</dbReference>
<reference evidence="7 8" key="1">
    <citation type="submission" date="2018-08" db="EMBL/GenBank/DDBJ databases">
        <title>Microbacterium lemovicicum sp. nov., a bacterium isolated from a natural uranium-rich soil.</title>
        <authorList>
            <person name="ORTET P."/>
        </authorList>
    </citation>
    <scope>NUCLEOTIDE SEQUENCE [LARGE SCALE GENOMIC DNA]</scope>
    <source>
        <strain evidence="7 8">Viu22</strain>
    </source>
</reference>
<evidence type="ECO:0000256" key="5">
    <source>
        <dbReference type="ARBA" id="ARBA00023163"/>
    </source>
</evidence>
<dbReference type="PANTHER" id="PTHR33164:SF5">
    <property type="entry name" value="ORGANIC HYDROPEROXIDE RESISTANCE TRANSCRIPTIONAL REGULATOR"/>
    <property type="match status" value="1"/>
</dbReference>
<name>A0A3Q9J669_9MICO</name>
<evidence type="ECO:0000256" key="3">
    <source>
        <dbReference type="ARBA" id="ARBA00023015"/>
    </source>
</evidence>
<accession>A0A3Q9J669</accession>
<dbReference type="PROSITE" id="PS50995">
    <property type="entry name" value="HTH_MARR_2"/>
    <property type="match status" value="1"/>
</dbReference>
<dbReference type="InterPro" id="IPR000835">
    <property type="entry name" value="HTH_MarR-typ"/>
</dbReference>
<keyword evidence="3" id="KW-0805">Transcription regulation</keyword>
<dbReference type="InterPro" id="IPR055166">
    <property type="entry name" value="Transc_reg_Sar_Rot_HTH"/>
</dbReference>
<comment type="subcellular location">
    <subcellularLocation>
        <location evidence="1">Cytoplasm</location>
    </subcellularLocation>
</comment>
<proteinExistence type="predicted"/>
<dbReference type="RefSeq" id="WP_241240209.1">
    <property type="nucleotide sequence ID" value="NZ_CP031423.1"/>
</dbReference>
<keyword evidence="4" id="KW-0238">DNA-binding</keyword>
<sequence>MVAVLDDMLCFSLYAASRAMTAAYRPVLEPLGLTYPQYLVLVALWSEGTQTVGDLGDRLALDSGTLSPLLRRLETRGLIERARRAADERVVEVTLTEEGVRMRDEMDDVQPRIFSCTGLDLDSAHNLISALHTLTEGLRTTPEATAS</sequence>
<feature type="domain" description="HTH marR-type" evidence="6">
    <location>
        <begin position="6"/>
        <end position="136"/>
    </location>
</feature>
<evidence type="ECO:0000256" key="1">
    <source>
        <dbReference type="ARBA" id="ARBA00004496"/>
    </source>
</evidence>
<dbReference type="EMBL" id="CP031423">
    <property type="protein sequence ID" value="AZS38626.1"/>
    <property type="molecule type" value="Genomic_DNA"/>
</dbReference>
<keyword evidence="2" id="KW-0963">Cytoplasm</keyword>
<dbReference type="AlphaFoldDB" id="A0A3Q9J669"/>
<protein>
    <submittedName>
        <fullName evidence="7">Organic hydroperoxide resistance transcriptional regulator</fullName>
    </submittedName>
</protein>
<dbReference type="SMART" id="SM00347">
    <property type="entry name" value="HTH_MARR"/>
    <property type="match status" value="1"/>
</dbReference>
<dbReference type="GO" id="GO:0003700">
    <property type="term" value="F:DNA-binding transcription factor activity"/>
    <property type="evidence" value="ECO:0007669"/>
    <property type="project" value="InterPro"/>
</dbReference>
<evidence type="ECO:0000259" key="6">
    <source>
        <dbReference type="PROSITE" id="PS50995"/>
    </source>
</evidence>
<dbReference type="GO" id="GO:0005737">
    <property type="term" value="C:cytoplasm"/>
    <property type="evidence" value="ECO:0007669"/>
    <property type="project" value="UniProtKB-SubCell"/>
</dbReference>